<evidence type="ECO:0000256" key="5">
    <source>
        <dbReference type="ARBA" id="ARBA00022982"/>
    </source>
</evidence>
<name>A0AB39HA99_9VIBR</name>
<comment type="similarity">
    <text evidence="2">Belongs to the glutaredoxin family.</text>
</comment>
<keyword evidence="5" id="KW-0249">Electron transport</keyword>
<feature type="domain" description="Glutaredoxin" evidence="8">
    <location>
        <begin position="3"/>
        <end position="61"/>
    </location>
</feature>
<evidence type="ECO:0000259" key="8">
    <source>
        <dbReference type="Pfam" id="PF00462"/>
    </source>
</evidence>
<dbReference type="SUPFAM" id="SSF52833">
    <property type="entry name" value="Thioredoxin-like"/>
    <property type="match status" value="1"/>
</dbReference>
<gene>
    <name evidence="9" type="primary">nrdH</name>
    <name evidence="9" type="ORF">AB0763_07060</name>
</gene>
<dbReference type="Pfam" id="PF00462">
    <property type="entry name" value="Glutaredoxin"/>
    <property type="match status" value="1"/>
</dbReference>
<dbReference type="KEGG" id="vih:AB0763_07060"/>
<evidence type="ECO:0000256" key="7">
    <source>
        <dbReference type="ARBA" id="ARBA00023284"/>
    </source>
</evidence>
<dbReference type="PANTHER" id="PTHR34386:SF1">
    <property type="entry name" value="GLUTAREDOXIN-LIKE PROTEIN NRDH"/>
    <property type="match status" value="1"/>
</dbReference>
<dbReference type="PROSITE" id="PS51354">
    <property type="entry name" value="GLUTAREDOXIN_2"/>
    <property type="match status" value="1"/>
</dbReference>
<reference evidence="9" key="1">
    <citation type="submission" date="2024-07" db="EMBL/GenBank/DDBJ databases">
        <title>Genome Analysis of a Potential Novel Vibrio Species Secreting pH- and Thermo-stable Alginate Lyase and its Application in Producing Alginate Oligosaccharides.</title>
        <authorList>
            <person name="Huang H."/>
            <person name="Bao K."/>
        </authorList>
    </citation>
    <scope>NUCLEOTIDE SEQUENCE</scope>
    <source>
        <strain evidence="9">HB236076</strain>
    </source>
</reference>
<dbReference type="InterPro" id="IPR011909">
    <property type="entry name" value="GlrX_NrdH"/>
</dbReference>
<evidence type="ECO:0000256" key="4">
    <source>
        <dbReference type="ARBA" id="ARBA00022448"/>
    </source>
</evidence>
<evidence type="ECO:0000256" key="6">
    <source>
        <dbReference type="ARBA" id="ARBA00023157"/>
    </source>
</evidence>
<evidence type="ECO:0000256" key="3">
    <source>
        <dbReference type="ARBA" id="ARBA00017945"/>
    </source>
</evidence>
<dbReference type="GO" id="GO:0045454">
    <property type="term" value="P:cell redox homeostasis"/>
    <property type="evidence" value="ECO:0007669"/>
    <property type="project" value="InterPro"/>
</dbReference>
<protein>
    <recommendedName>
        <fullName evidence="3">Glutaredoxin-like protein NrdH</fullName>
    </recommendedName>
</protein>
<dbReference type="InterPro" id="IPR051548">
    <property type="entry name" value="Grx-like_ET"/>
</dbReference>
<sequence>MKVVLYSKPGCVQCVATSKALDKKGIVHEVVDLTKDQEATQWVQAQGYRQVPVVLAGEQHWSGFRPDLINALS</sequence>
<dbReference type="InterPro" id="IPR002109">
    <property type="entry name" value="Glutaredoxin"/>
</dbReference>
<dbReference type="GO" id="GO:0009055">
    <property type="term" value="F:electron transfer activity"/>
    <property type="evidence" value="ECO:0007669"/>
    <property type="project" value="TreeGrafter"/>
</dbReference>
<proteinExistence type="inferred from homology"/>
<organism evidence="9">
    <name type="scientific">Vibrio sp. HB236076</name>
    <dbReference type="NCBI Taxonomy" id="3232307"/>
    <lineage>
        <taxon>Bacteria</taxon>
        <taxon>Pseudomonadati</taxon>
        <taxon>Pseudomonadota</taxon>
        <taxon>Gammaproteobacteria</taxon>
        <taxon>Vibrionales</taxon>
        <taxon>Vibrionaceae</taxon>
        <taxon>Vibrio</taxon>
    </lineage>
</organism>
<dbReference type="CDD" id="cd02976">
    <property type="entry name" value="NrdH"/>
    <property type="match status" value="1"/>
</dbReference>
<dbReference type="Gene3D" id="3.40.30.10">
    <property type="entry name" value="Glutaredoxin"/>
    <property type="match status" value="1"/>
</dbReference>
<dbReference type="AlphaFoldDB" id="A0AB39HA99"/>
<comment type="function">
    <text evidence="1">Electron transport system for the ribonucleotide reductase system NrdEF.</text>
</comment>
<dbReference type="RefSeq" id="WP_306100046.1">
    <property type="nucleotide sequence ID" value="NZ_CP162601.1"/>
</dbReference>
<dbReference type="PANTHER" id="PTHR34386">
    <property type="entry name" value="GLUTAREDOXIN"/>
    <property type="match status" value="1"/>
</dbReference>
<dbReference type="EMBL" id="CP162601">
    <property type="protein sequence ID" value="XDK23998.1"/>
    <property type="molecule type" value="Genomic_DNA"/>
</dbReference>
<evidence type="ECO:0000256" key="1">
    <source>
        <dbReference type="ARBA" id="ARBA00002292"/>
    </source>
</evidence>
<keyword evidence="7" id="KW-0676">Redox-active center</keyword>
<keyword evidence="4" id="KW-0813">Transport</keyword>
<evidence type="ECO:0000256" key="2">
    <source>
        <dbReference type="ARBA" id="ARBA00007787"/>
    </source>
</evidence>
<dbReference type="InterPro" id="IPR036249">
    <property type="entry name" value="Thioredoxin-like_sf"/>
</dbReference>
<evidence type="ECO:0000313" key="9">
    <source>
        <dbReference type="EMBL" id="XDK23998.1"/>
    </source>
</evidence>
<keyword evidence="6" id="KW-1015">Disulfide bond</keyword>
<accession>A0AB39HA99</accession>
<dbReference type="NCBIfam" id="TIGR02194">
    <property type="entry name" value="GlrX_NrdH"/>
    <property type="match status" value="1"/>
</dbReference>